<dbReference type="KEGG" id="psco:LY89DRAFT_680691"/>
<evidence type="ECO:0000256" key="3">
    <source>
        <dbReference type="ARBA" id="ARBA00022448"/>
    </source>
</evidence>
<keyword evidence="5 9" id="KW-0812">Transmembrane</keyword>
<organism evidence="10 11">
    <name type="scientific">Mollisia scopiformis</name>
    <name type="common">Conifer needle endophyte fungus</name>
    <name type="synonym">Phialocephala scopiformis</name>
    <dbReference type="NCBI Taxonomy" id="149040"/>
    <lineage>
        <taxon>Eukaryota</taxon>
        <taxon>Fungi</taxon>
        <taxon>Dikarya</taxon>
        <taxon>Ascomycota</taxon>
        <taxon>Pezizomycotina</taxon>
        <taxon>Leotiomycetes</taxon>
        <taxon>Helotiales</taxon>
        <taxon>Mollisiaceae</taxon>
        <taxon>Mollisia</taxon>
    </lineage>
</organism>
<dbReference type="InterPro" id="IPR002523">
    <property type="entry name" value="MgTranspt_CorA/ZnTranspt_ZntB"/>
</dbReference>
<sequence>MADTILRRGANASVLAQAIINTVIDLALPIVTAYKDVVGSLELDILTKPDIKHTSELYITTTEIEMIRSSVSPILNIVKSLRDKKNDKVDTPPSTSPGGAPHVRDDDDNSESKVKISAVALTYLRDAEDHIILITESLDSMRKSCTNMIDLIFNTISAYQNESIKQLTFVTIVFLPLGFLTAYFTVPFTDFADEKHSQKFYWGITIPVVVVVVLFLARNILTWYYRRMVQRRFLVRSRKANARSE</sequence>
<accession>A0A194XR74</accession>
<evidence type="ECO:0000256" key="9">
    <source>
        <dbReference type="SAM" id="Phobius"/>
    </source>
</evidence>
<dbReference type="PANTHER" id="PTHR46494">
    <property type="entry name" value="CORA FAMILY METAL ION TRANSPORTER (EUROFUNG)"/>
    <property type="match status" value="1"/>
</dbReference>
<dbReference type="STRING" id="149040.A0A194XR74"/>
<dbReference type="InParanoid" id="A0A194XR74"/>
<evidence type="ECO:0000256" key="8">
    <source>
        <dbReference type="SAM" id="MobiDB-lite"/>
    </source>
</evidence>
<evidence type="ECO:0000256" key="7">
    <source>
        <dbReference type="ARBA" id="ARBA00023136"/>
    </source>
</evidence>
<dbReference type="GO" id="GO:0015087">
    <property type="term" value="F:cobalt ion transmembrane transporter activity"/>
    <property type="evidence" value="ECO:0007669"/>
    <property type="project" value="TreeGrafter"/>
</dbReference>
<dbReference type="GO" id="GO:0015095">
    <property type="term" value="F:magnesium ion transmembrane transporter activity"/>
    <property type="evidence" value="ECO:0007669"/>
    <property type="project" value="TreeGrafter"/>
</dbReference>
<evidence type="ECO:0000256" key="5">
    <source>
        <dbReference type="ARBA" id="ARBA00022692"/>
    </source>
</evidence>
<feature type="compositionally biased region" description="Basic and acidic residues" evidence="8">
    <location>
        <begin position="102"/>
        <end position="111"/>
    </location>
</feature>
<keyword evidence="7 9" id="KW-0472">Membrane</keyword>
<keyword evidence="11" id="KW-1185">Reference proteome</keyword>
<protein>
    <submittedName>
        <fullName evidence="10">Uncharacterized protein</fullName>
    </submittedName>
</protein>
<evidence type="ECO:0000256" key="2">
    <source>
        <dbReference type="ARBA" id="ARBA00009765"/>
    </source>
</evidence>
<evidence type="ECO:0000256" key="1">
    <source>
        <dbReference type="ARBA" id="ARBA00004651"/>
    </source>
</evidence>
<dbReference type="Gene3D" id="1.20.58.340">
    <property type="entry name" value="Magnesium transport protein CorA, transmembrane region"/>
    <property type="match status" value="2"/>
</dbReference>
<evidence type="ECO:0000313" key="11">
    <source>
        <dbReference type="Proteomes" id="UP000070700"/>
    </source>
</evidence>
<dbReference type="InterPro" id="IPR045863">
    <property type="entry name" value="CorA_TM1_TM2"/>
</dbReference>
<keyword evidence="3" id="KW-0813">Transport</keyword>
<dbReference type="InterPro" id="IPR045861">
    <property type="entry name" value="CorA_cytoplasmic_dom"/>
</dbReference>
<dbReference type="GO" id="GO:0000287">
    <property type="term" value="F:magnesium ion binding"/>
    <property type="evidence" value="ECO:0007669"/>
    <property type="project" value="TreeGrafter"/>
</dbReference>
<reference evidence="10 11" key="1">
    <citation type="submission" date="2015-10" db="EMBL/GenBank/DDBJ databases">
        <title>Full genome of DAOMC 229536 Phialocephala scopiformis, a fungal endophyte of spruce producing the potent anti-insectan compound rugulosin.</title>
        <authorList>
            <consortium name="DOE Joint Genome Institute"/>
            <person name="Walker A.K."/>
            <person name="Frasz S.L."/>
            <person name="Seifert K.A."/>
            <person name="Miller J.D."/>
            <person name="Mondo S.J."/>
            <person name="Labutti K."/>
            <person name="Lipzen A."/>
            <person name="Dockter R."/>
            <person name="Kennedy M."/>
            <person name="Grigoriev I.V."/>
            <person name="Spatafora J.W."/>
        </authorList>
    </citation>
    <scope>NUCLEOTIDE SEQUENCE [LARGE SCALE GENOMIC DNA]</scope>
    <source>
        <strain evidence="10 11">CBS 120377</strain>
    </source>
</reference>
<name>A0A194XR74_MOLSC</name>
<keyword evidence="4" id="KW-1003">Cell membrane</keyword>
<evidence type="ECO:0000256" key="4">
    <source>
        <dbReference type="ARBA" id="ARBA00022475"/>
    </source>
</evidence>
<dbReference type="SUPFAM" id="SSF143865">
    <property type="entry name" value="CorA soluble domain-like"/>
    <property type="match status" value="1"/>
</dbReference>
<feature type="region of interest" description="Disordered" evidence="8">
    <location>
        <begin position="85"/>
        <end position="111"/>
    </location>
</feature>
<evidence type="ECO:0000256" key="6">
    <source>
        <dbReference type="ARBA" id="ARBA00022989"/>
    </source>
</evidence>
<feature type="transmembrane region" description="Helical" evidence="9">
    <location>
        <begin position="167"/>
        <end position="188"/>
    </location>
</feature>
<dbReference type="Proteomes" id="UP000070700">
    <property type="component" value="Unassembled WGS sequence"/>
</dbReference>
<dbReference type="Pfam" id="PF01544">
    <property type="entry name" value="CorA"/>
    <property type="match status" value="1"/>
</dbReference>
<dbReference type="EMBL" id="KQ947406">
    <property type="protein sequence ID" value="KUJ22554.1"/>
    <property type="molecule type" value="Genomic_DNA"/>
</dbReference>
<proteinExistence type="inferred from homology"/>
<dbReference type="GO" id="GO:0005886">
    <property type="term" value="C:plasma membrane"/>
    <property type="evidence" value="ECO:0007669"/>
    <property type="project" value="UniProtKB-SubCell"/>
</dbReference>
<keyword evidence="6 9" id="KW-1133">Transmembrane helix</keyword>
<dbReference type="PANTHER" id="PTHR46494:SF1">
    <property type="entry name" value="CORA FAMILY METAL ION TRANSPORTER (EUROFUNG)"/>
    <property type="match status" value="1"/>
</dbReference>
<dbReference type="GeneID" id="28823850"/>
<dbReference type="AlphaFoldDB" id="A0A194XR74"/>
<gene>
    <name evidence="10" type="ORF">LY89DRAFT_680691</name>
</gene>
<dbReference type="SUPFAM" id="SSF144083">
    <property type="entry name" value="Magnesium transport protein CorA, transmembrane region"/>
    <property type="match status" value="1"/>
</dbReference>
<comment type="subcellular location">
    <subcellularLocation>
        <location evidence="1">Cell membrane</location>
        <topology evidence="1">Multi-pass membrane protein</topology>
    </subcellularLocation>
</comment>
<dbReference type="RefSeq" id="XP_018076909.1">
    <property type="nucleotide sequence ID" value="XM_018214124.1"/>
</dbReference>
<evidence type="ECO:0000313" key="10">
    <source>
        <dbReference type="EMBL" id="KUJ22554.1"/>
    </source>
</evidence>
<dbReference type="GO" id="GO:0050897">
    <property type="term" value="F:cobalt ion binding"/>
    <property type="evidence" value="ECO:0007669"/>
    <property type="project" value="TreeGrafter"/>
</dbReference>
<feature type="transmembrane region" description="Helical" evidence="9">
    <location>
        <begin position="200"/>
        <end position="221"/>
    </location>
</feature>
<comment type="similarity">
    <text evidence="2">Belongs to the CorA metal ion transporter (MIT) (TC 1.A.35) family.</text>
</comment>
<dbReference type="OrthoDB" id="165352at2759"/>